<keyword evidence="2" id="KW-1185">Reference proteome</keyword>
<evidence type="ECO:0000313" key="2">
    <source>
        <dbReference type="Proteomes" id="UP000000702"/>
    </source>
</evidence>
<dbReference type="Proteomes" id="UP000000702">
    <property type="component" value="Unassembled WGS sequence"/>
</dbReference>
<reference evidence="2" key="1">
    <citation type="submission" date="2011-07" db="EMBL/GenBank/DDBJ databases">
        <title>Divergent evolution of antigenic variation in African trypanosomes.</title>
        <authorList>
            <person name="Jackson A.P."/>
            <person name="Berry A."/>
            <person name="Allison H.C."/>
            <person name="Burton P."/>
            <person name="Anderson J."/>
            <person name="Aslett M."/>
            <person name="Brown R."/>
            <person name="Corton N."/>
            <person name="Harris D."/>
            <person name="Hauser H."/>
            <person name="Gamble J."/>
            <person name="Gilderthorp R."/>
            <person name="McQuillan J."/>
            <person name="Quail M.A."/>
            <person name="Sanders M."/>
            <person name="Van Tonder A."/>
            <person name="Ginger M.L."/>
            <person name="Donelson J.E."/>
            <person name="Field M.C."/>
            <person name="Barry J.D."/>
            <person name="Berriman M."/>
            <person name="Hertz-Fowler C."/>
        </authorList>
    </citation>
    <scope>NUCLEOTIDE SEQUENCE [LARGE SCALE GENOMIC DNA]</scope>
    <source>
        <strain evidence="2">IL3000</strain>
    </source>
</reference>
<dbReference type="EMBL" id="CAEQ01000376">
    <property type="protein sequence ID" value="CCD11601.1"/>
    <property type="molecule type" value="Genomic_DNA"/>
</dbReference>
<reference evidence="1 2" key="2">
    <citation type="journal article" date="2012" name="Proc. Natl. Acad. Sci. U.S.A.">
        <title>Antigenic diversity is generated by distinct evolutionary mechanisms in African trypanosome species.</title>
        <authorList>
            <person name="Jackson A.P."/>
            <person name="Berry A."/>
            <person name="Aslett M."/>
            <person name="Allison H.C."/>
            <person name="Burton P."/>
            <person name="Vavrova-Anderson J."/>
            <person name="Brown R."/>
            <person name="Browne H."/>
            <person name="Corton N."/>
            <person name="Hauser H."/>
            <person name="Gamble J."/>
            <person name="Gilderthorp R."/>
            <person name="Marcello L."/>
            <person name="McQuillan J."/>
            <person name="Otto T.D."/>
            <person name="Quail M.A."/>
            <person name="Sanders M.J."/>
            <person name="van Tonder A."/>
            <person name="Ginger M.L."/>
            <person name="Field M.C."/>
            <person name="Barry J.D."/>
            <person name="Hertz-Fowler C."/>
            <person name="Berriman M."/>
        </authorList>
    </citation>
    <scope>NUCLEOTIDE SEQUENCE [LARGE SCALE GENOMIC DNA]</scope>
    <source>
        <strain evidence="1 2">IL3000</strain>
    </source>
</reference>
<dbReference type="AlphaFoldDB" id="F9W393"/>
<sequence>MNFPFLLWCFSLEYSWSCGVKIYFLRPLQCGSLVWLDGNFDSVMHVPYFLQFGMYGMLWGKRFINCLCILRPTRLHSSVTLNGSAVCRFVCSFQRSFQQSICTIRCLPSFSLSDGDALNRHDAMP</sequence>
<protein>
    <submittedName>
        <fullName evidence="1">Uncharacterized protein</fullName>
    </submittedName>
</protein>
<name>F9W393_TRYCI</name>
<proteinExistence type="predicted"/>
<evidence type="ECO:0000313" key="1">
    <source>
        <dbReference type="EMBL" id="CCD11601.1"/>
    </source>
</evidence>
<accession>F9W393</accession>
<gene>
    <name evidence="1" type="ORF">TCIL3000_0_25720</name>
</gene>
<organism evidence="1 2">
    <name type="scientific">Trypanosoma congolense (strain IL3000)</name>
    <dbReference type="NCBI Taxonomy" id="1068625"/>
    <lineage>
        <taxon>Eukaryota</taxon>
        <taxon>Discoba</taxon>
        <taxon>Euglenozoa</taxon>
        <taxon>Kinetoplastea</taxon>
        <taxon>Metakinetoplastina</taxon>
        <taxon>Trypanosomatida</taxon>
        <taxon>Trypanosomatidae</taxon>
        <taxon>Trypanosoma</taxon>
        <taxon>Nannomonas</taxon>
    </lineage>
</organism>
<comment type="caution">
    <text evidence="1">The sequence shown here is derived from an EMBL/GenBank/DDBJ whole genome shotgun (WGS) entry which is preliminary data.</text>
</comment>